<keyword evidence="5 6" id="KW-0472">Membrane</keyword>
<keyword evidence="8" id="KW-1185">Reference proteome</keyword>
<evidence type="ECO:0000256" key="4">
    <source>
        <dbReference type="ARBA" id="ARBA00022989"/>
    </source>
</evidence>
<accession>A0AAV9PPX9</accession>
<dbReference type="RefSeq" id="XP_064663961.1">
    <property type="nucleotide sequence ID" value="XM_064797727.1"/>
</dbReference>
<dbReference type="InterPro" id="IPR002293">
    <property type="entry name" value="AA/rel_permease1"/>
</dbReference>
<dbReference type="GO" id="GO:0016020">
    <property type="term" value="C:membrane"/>
    <property type="evidence" value="ECO:0007669"/>
    <property type="project" value="UniProtKB-SubCell"/>
</dbReference>
<dbReference type="GeneID" id="89921811"/>
<feature type="transmembrane region" description="Helical" evidence="6">
    <location>
        <begin position="81"/>
        <end position="102"/>
    </location>
</feature>
<evidence type="ECO:0000256" key="3">
    <source>
        <dbReference type="ARBA" id="ARBA00022692"/>
    </source>
</evidence>
<dbReference type="GO" id="GO:0022857">
    <property type="term" value="F:transmembrane transporter activity"/>
    <property type="evidence" value="ECO:0007669"/>
    <property type="project" value="InterPro"/>
</dbReference>
<feature type="transmembrane region" description="Helical" evidence="6">
    <location>
        <begin position="230"/>
        <end position="254"/>
    </location>
</feature>
<evidence type="ECO:0000256" key="2">
    <source>
        <dbReference type="ARBA" id="ARBA00022448"/>
    </source>
</evidence>
<dbReference type="AlphaFoldDB" id="A0AAV9PPX9"/>
<dbReference type="Pfam" id="PF13520">
    <property type="entry name" value="AA_permease_2"/>
    <property type="match status" value="1"/>
</dbReference>
<dbReference type="PIRSF" id="PIRSF006060">
    <property type="entry name" value="AA_transporter"/>
    <property type="match status" value="1"/>
</dbReference>
<feature type="transmembrane region" description="Helical" evidence="6">
    <location>
        <begin position="441"/>
        <end position="464"/>
    </location>
</feature>
<comment type="subcellular location">
    <subcellularLocation>
        <location evidence="1">Membrane</location>
        <topology evidence="1">Multi-pass membrane protein</topology>
    </subcellularLocation>
</comment>
<evidence type="ECO:0000313" key="8">
    <source>
        <dbReference type="Proteomes" id="UP001337655"/>
    </source>
</evidence>
<evidence type="ECO:0000313" key="7">
    <source>
        <dbReference type="EMBL" id="KAK5175323.1"/>
    </source>
</evidence>
<feature type="transmembrane region" description="Helical" evidence="6">
    <location>
        <begin position="516"/>
        <end position="535"/>
    </location>
</feature>
<keyword evidence="2" id="KW-0813">Transport</keyword>
<sequence length="556" mass="61629">MSSMYRHGDAEIAGPGGIELQERHAHNASLHKEGSVTVAEDLPASSWPNANEDGGNKSASSDVLAMQRMGKDQQLMREYRYLSIASFACIAMATWEIGLFTIGQSLMDGGSPGLLWGTLWNFICAGPLWLSQAEMASMAPIAGAQYHWVSEFAPEKWQRFLSYLTGWTSTLAWQSGNTVGVFLVGGLVQTLISVFQETYAFPAWHCALMAAAAMILAYSGSVYCAKLLPYLQNVLLVVHVFAFFGLIIPIWVYAETATNQQVWLDFVNSGGWSTVPLAVLVGQLTPISQQVGIDTVAHMSEEVRDAPRTVPRAMLTVYGMNFVLMFIAFLTICYHLPHPQAALNEPSGYETIYVMKQSMSKGWVAVLLVIIILLTFASNIMYLTATSRDLFAFSRDKGVPFWTWLSKVHWKRKIPQNASLASSVFAILLSLIYIGSPTAFWAINSLLTVALLSCYDLSTGCVLYRRIYHPETLPPASFSLGKWGVFCNVWAIVWCTWSCFWCFWPAGLPVTAPDFNWASVIYAGVLIIALVYFVLKARFQYVGPVQDVVGRGVHRM</sequence>
<feature type="transmembrane region" description="Helical" evidence="6">
    <location>
        <begin position="485"/>
        <end position="504"/>
    </location>
</feature>
<dbReference type="PANTHER" id="PTHR45649:SF4">
    <property type="entry name" value="TRANSPORTER, PUTATIVE (EUROFUNG)-RELATED"/>
    <property type="match status" value="1"/>
</dbReference>
<evidence type="ECO:0000256" key="5">
    <source>
        <dbReference type="ARBA" id="ARBA00023136"/>
    </source>
</evidence>
<feature type="transmembrane region" description="Helical" evidence="6">
    <location>
        <begin position="199"/>
        <end position="218"/>
    </location>
</feature>
<reference evidence="7 8" key="1">
    <citation type="submission" date="2023-08" db="EMBL/GenBank/DDBJ databases">
        <title>Black Yeasts Isolated from many extreme environments.</title>
        <authorList>
            <person name="Coleine C."/>
            <person name="Stajich J.E."/>
            <person name="Selbmann L."/>
        </authorList>
    </citation>
    <scope>NUCLEOTIDE SEQUENCE [LARGE SCALE GENOMIC DNA]</scope>
    <source>
        <strain evidence="7 8">CCFEE 5935</strain>
    </source>
</reference>
<dbReference type="Proteomes" id="UP001337655">
    <property type="component" value="Unassembled WGS sequence"/>
</dbReference>
<feature type="transmembrane region" description="Helical" evidence="6">
    <location>
        <begin position="417"/>
        <end position="435"/>
    </location>
</feature>
<evidence type="ECO:0000256" key="1">
    <source>
        <dbReference type="ARBA" id="ARBA00004141"/>
    </source>
</evidence>
<feature type="transmembrane region" description="Helical" evidence="6">
    <location>
        <begin position="315"/>
        <end position="337"/>
    </location>
</feature>
<evidence type="ECO:0008006" key="9">
    <source>
        <dbReference type="Google" id="ProtNLM"/>
    </source>
</evidence>
<keyword evidence="4 6" id="KW-1133">Transmembrane helix</keyword>
<comment type="caution">
    <text evidence="7">The sequence shown here is derived from an EMBL/GenBank/DDBJ whole genome shotgun (WGS) entry which is preliminary data.</text>
</comment>
<dbReference type="PANTHER" id="PTHR45649">
    <property type="entry name" value="AMINO-ACID PERMEASE BAT1"/>
    <property type="match status" value="1"/>
</dbReference>
<gene>
    <name evidence="7" type="ORF">LTR77_000461</name>
</gene>
<protein>
    <recommendedName>
        <fullName evidence="9">Amino acid transporter</fullName>
    </recommendedName>
</protein>
<evidence type="ECO:0000256" key="6">
    <source>
        <dbReference type="SAM" id="Phobius"/>
    </source>
</evidence>
<feature type="transmembrane region" description="Helical" evidence="6">
    <location>
        <begin position="363"/>
        <end position="385"/>
    </location>
</feature>
<dbReference type="Gene3D" id="1.20.1740.10">
    <property type="entry name" value="Amino acid/polyamine transporter I"/>
    <property type="match status" value="1"/>
</dbReference>
<proteinExistence type="predicted"/>
<dbReference type="EMBL" id="JAVRRT010000001">
    <property type="protein sequence ID" value="KAK5175323.1"/>
    <property type="molecule type" value="Genomic_DNA"/>
</dbReference>
<name>A0AAV9PPX9_9PEZI</name>
<organism evidence="7 8">
    <name type="scientific">Saxophila tyrrhenica</name>
    <dbReference type="NCBI Taxonomy" id="1690608"/>
    <lineage>
        <taxon>Eukaryota</taxon>
        <taxon>Fungi</taxon>
        <taxon>Dikarya</taxon>
        <taxon>Ascomycota</taxon>
        <taxon>Pezizomycotina</taxon>
        <taxon>Dothideomycetes</taxon>
        <taxon>Dothideomycetidae</taxon>
        <taxon>Mycosphaerellales</taxon>
        <taxon>Extremaceae</taxon>
        <taxon>Saxophila</taxon>
    </lineage>
</organism>
<keyword evidence="3 6" id="KW-0812">Transmembrane</keyword>